<comment type="caution">
    <text evidence="7">The sequence shown here is derived from an EMBL/GenBank/DDBJ whole genome shotgun (WGS) entry which is preliminary data.</text>
</comment>
<evidence type="ECO:0000256" key="4">
    <source>
        <dbReference type="ARBA" id="ARBA00023136"/>
    </source>
</evidence>
<evidence type="ECO:0000256" key="5">
    <source>
        <dbReference type="SAM" id="Phobius"/>
    </source>
</evidence>
<name>A0A7W6D1E9_9HYPH</name>
<proteinExistence type="predicted"/>
<evidence type="ECO:0000259" key="6">
    <source>
        <dbReference type="Pfam" id="PF01957"/>
    </source>
</evidence>
<dbReference type="GO" id="GO:0005886">
    <property type="term" value="C:plasma membrane"/>
    <property type="evidence" value="ECO:0007669"/>
    <property type="project" value="TreeGrafter"/>
</dbReference>
<gene>
    <name evidence="7" type="ORF">GGR24_000091</name>
</gene>
<keyword evidence="8" id="KW-1185">Reference proteome</keyword>
<feature type="transmembrane region" description="Helical" evidence="5">
    <location>
        <begin position="6"/>
        <end position="24"/>
    </location>
</feature>
<dbReference type="AlphaFoldDB" id="A0A7W6D1E9"/>
<dbReference type="Proteomes" id="UP000528964">
    <property type="component" value="Unassembled WGS sequence"/>
</dbReference>
<dbReference type="Pfam" id="PF01957">
    <property type="entry name" value="NfeD"/>
    <property type="match status" value="1"/>
</dbReference>
<feature type="transmembrane region" description="Helical" evidence="5">
    <location>
        <begin position="56"/>
        <end position="73"/>
    </location>
</feature>
<dbReference type="EMBL" id="JACIDR010000001">
    <property type="protein sequence ID" value="MBB3971458.1"/>
    <property type="molecule type" value="Genomic_DNA"/>
</dbReference>
<feature type="domain" description="NfeD-like C-terminal" evidence="6">
    <location>
        <begin position="93"/>
        <end position="146"/>
    </location>
</feature>
<evidence type="ECO:0000256" key="3">
    <source>
        <dbReference type="ARBA" id="ARBA00022989"/>
    </source>
</evidence>
<keyword evidence="3 5" id="KW-1133">Transmembrane helix</keyword>
<dbReference type="InterPro" id="IPR002810">
    <property type="entry name" value="NfeD-like_C"/>
</dbReference>
<evidence type="ECO:0000256" key="1">
    <source>
        <dbReference type="ARBA" id="ARBA00004141"/>
    </source>
</evidence>
<dbReference type="PANTHER" id="PTHR33507">
    <property type="entry name" value="INNER MEMBRANE PROTEIN YBBJ"/>
    <property type="match status" value="1"/>
</dbReference>
<protein>
    <recommendedName>
        <fullName evidence="6">NfeD-like C-terminal domain-containing protein</fullName>
    </recommendedName>
</protein>
<keyword evidence="4 5" id="KW-0472">Membrane</keyword>
<organism evidence="7 8">
    <name type="scientific">Hansschlegelia beijingensis</name>
    <dbReference type="NCBI Taxonomy" id="1133344"/>
    <lineage>
        <taxon>Bacteria</taxon>
        <taxon>Pseudomonadati</taxon>
        <taxon>Pseudomonadota</taxon>
        <taxon>Alphaproteobacteria</taxon>
        <taxon>Hyphomicrobiales</taxon>
        <taxon>Methylopilaceae</taxon>
        <taxon>Hansschlegelia</taxon>
    </lineage>
</organism>
<keyword evidence="2 5" id="KW-0812">Transmembrane</keyword>
<comment type="subcellular location">
    <subcellularLocation>
        <location evidence="1">Membrane</location>
        <topology evidence="1">Multi-pass membrane protein</topology>
    </subcellularLocation>
</comment>
<evidence type="ECO:0000256" key="2">
    <source>
        <dbReference type="ARBA" id="ARBA00022692"/>
    </source>
</evidence>
<dbReference type="InterPro" id="IPR052165">
    <property type="entry name" value="Membrane_assoc_protease"/>
</dbReference>
<dbReference type="Gene3D" id="2.40.50.140">
    <property type="entry name" value="Nucleic acid-binding proteins"/>
    <property type="match status" value="1"/>
</dbReference>
<evidence type="ECO:0000313" key="7">
    <source>
        <dbReference type="EMBL" id="MBB3971458.1"/>
    </source>
</evidence>
<dbReference type="PANTHER" id="PTHR33507:SF3">
    <property type="entry name" value="INNER MEMBRANE PROTEIN YBBJ"/>
    <property type="match status" value="1"/>
</dbReference>
<sequence>MLASLVVALGAWRWFVFGLLLLTAELIIPGSVLLWLGIAAILVGFLAFLFDPGWQIELVAFAVLGLVAAIAWWRIGRPADETSDDRPMLNRRAERHIGKVFTLEAPIVGGEGRVRIDDTSWRISGPDLPSGARVKVAAVDGATLLVLPEV</sequence>
<dbReference type="RefSeq" id="WP_183393338.1">
    <property type="nucleotide sequence ID" value="NZ_JACIDR010000001.1"/>
</dbReference>
<evidence type="ECO:0000313" key="8">
    <source>
        <dbReference type="Proteomes" id="UP000528964"/>
    </source>
</evidence>
<reference evidence="7 8" key="1">
    <citation type="submission" date="2020-08" db="EMBL/GenBank/DDBJ databases">
        <title>Genomic Encyclopedia of Type Strains, Phase IV (KMG-IV): sequencing the most valuable type-strain genomes for metagenomic binning, comparative biology and taxonomic classification.</title>
        <authorList>
            <person name="Goeker M."/>
        </authorList>
    </citation>
    <scope>NUCLEOTIDE SEQUENCE [LARGE SCALE GENOMIC DNA]</scope>
    <source>
        <strain evidence="7 8">DSM 25481</strain>
    </source>
</reference>
<accession>A0A7W6D1E9</accession>
<dbReference type="InterPro" id="IPR012340">
    <property type="entry name" value="NA-bd_OB-fold"/>
</dbReference>
<feature type="transmembrane region" description="Helical" evidence="5">
    <location>
        <begin position="31"/>
        <end position="50"/>
    </location>
</feature>